<keyword evidence="1" id="KW-0472">Membrane</keyword>
<evidence type="ECO:0000256" key="1">
    <source>
        <dbReference type="SAM" id="Phobius"/>
    </source>
</evidence>
<comment type="caution">
    <text evidence="2">The sequence shown here is derived from an EMBL/GenBank/DDBJ whole genome shotgun (WGS) entry which is preliminary data.</text>
</comment>
<proteinExistence type="predicted"/>
<feature type="transmembrane region" description="Helical" evidence="1">
    <location>
        <begin position="26"/>
        <end position="50"/>
    </location>
</feature>
<accession>A0ABT2BJ30</accession>
<name>A0ABT2BJ30_9BURK</name>
<dbReference type="EMBL" id="JANUGV010000002">
    <property type="protein sequence ID" value="MCS0608515.1"/>
    <property type="molecule type" value="Genomic_DNA"/>
</dbReference>
<dbReference type="Proteomes" id="UP001205861">
    <property type="component" value="Unassembled WGS sequence"/>
</dbReference>
<organism evidence="2 3">
    <name type="scientific">Massilia solisilvae</name>
    <dbReference type="NCBI Taxonomy" id="1811225"/>
    <lineage>
        <taxon>Bacteria</taxon>
        <taxon>Pseudomonadati</taxon>
        <taxon>Pseudomonadota</taxon>
        <taxon>Betaproteobacteria</taxon>
        <taxon>Burkholderiales</taxon>
        <taxon>Oxalobacteraceae</taxon>
        <taxon>Telluria group</taxon>
        <taxon>Massilia</taxon>
    </lineage>
</organism>
<protein>
    <submittedName>
        <fullName evidence="2">Phage abortive infection protein</fullName>
    </submittedName>
</protein>
<keyword evidence="1" id="KW-0812">Transmembrane</keyword>
<reference evidence="2 3" key="1">
    <citation type="submission" date="2022-08" db="EMBL/GenBank/DDBJ databases">
        <title>Reclassification of Massilia species as members of the genera Telluria, Duganella, Pseudoduganella, Mokoshia gen. nov. and Zemynaea gen. nov. using orthogonal and non-orthogonal genome-based approaches.</title>
        <authorList>
            <person name="Bowman J.P."/>
        </authorList>
    </citation>
    <scope>NUCLEOTIDE SEQUENCE [LARGE SCALE GENOMIC DNA]</scope>
    <source>
        <strain evidence="2 3">JCM 31607</strain>
    </source>
</reference>
<feature type="transmembrane region" description="Helical" evidence="1">
    <location>
        <begin position="62"/>
        <end position="85"/>
    </location>
</feature>
<keyword evidence="3" id="KW-1185">Reference proteome</keyword>
<evidence type="ECO:0000313" key="3">
    <source>
        <dbReference type="Proteomes" id="UP001205861"/>
    </source>
</evidence>
<dbReference type="Pfam" id="PF16872">
    <property type="entry name" value="putAbiC"/>
    <property type="match status" value="1"/>
</dbReference>
<gene>
    <name evidence="2" type="ORF">NX773_10100</name>
</gene>
<evidence type="ECO:0000313" key="2">
    <source>
        <dbReference type="EMBL" id="MCS0608515.1"/>
    </source>
</evidence>
<sequence length="329" mass="37184">MDAIYKLFTNGKIDNLDPTTKRLASVLFYVAIGIIVFIVGLTVVDVAGHWGVATPLGTFGDFFGGVLNPILAFLTVIGLAVTIVMQRATISTSTLQRFETTFFNLLDLHNKIVDELVFDSKIIPDSAERREMLRIANVPPEEPEIARGRAVFAVILDRIAKAETNTVSRVEIYRERLQVENNHVLGHYFRNLYQILRLADRLKHESIDPETIQTYTAIVRAQLSANELALLFYNCLQGMVDRGEFKQLVIDYRILEHLPLRYDRSAKELYHENLPTESNYFREYLVAVPPGETAKHRVPAPLAPGAFGTNPKVHEFLLDAQLPILPVKK</sequence>
<dbReference type="RefSeq" id="WP_258856205.1">
    <property type="nucleotide sequence ID" value="NZ_JANUGV010000002.1"/>
</dbReference>
<dbReference type="InterPro" id="IPR031709">
    <property type="entry name" value="PutAbiC"/>
</dbReference>
<keyword evidence="1" id="KW-1133">Transmembrane helix</keyword>